<feature type="compositionally biased region" description="Basic and acidic residues" evidence="1">
    <location>
        <begin position="94"/>
        <end position="110"/>
    </location>
</feature>
<organism evidence="2 3">
    <name type="scientific">Gordonia sihwensis NBRC 108236</name>
    <dbReference type="NCBI Taxonomy" id="1223544"/>
    <lineage>
        <taxon>Bacteria</taxon>
        <taxon>Bacillati</taxon>
        <taxon>Actinomycetota</taxon>
        <taxon>Actinomycetes</taxon>
        <taxon>Mycobacteriales</taxon>
        <taxon>Gordoniaceae</taxon>
        <taxon>Gordonia</taxon>
    </lineage>
</organism>
<feature type="region of interest" description="Disordered" evidence="1">
    <location>
        <begin position="93"/>
        <end position="132"/>
    </location>
</feature>
<dbReference type="RefSeq" id="WP_006896982.1">
    <property type="nucleotide sequence ID" value="NZ_BANU01000019.1"/>
</dbReference>
<reference evidence="2 3" key="1">
    <citation type="submission" date="2012-12" db="EMBL/GenBank/DDBJ databases">
        <title>Whole genome shotgun sequence of Gordonia sihwensis NBRC 108236.</title>
        <authorList>
            <person name="Yoshida I."/>
            <person name="Hosoyama A."/>
            <person name="Tsuchikane K."/>
            <person name="Ando Y."/>
            <person name="Baba S."/>
            <person name="Ohji S."/>
            <person name="Hamada M."/>
            <person name="Tamura T."/>
            <person name="Yamazoe A."/>
            <person name="Yamazaki S."/>
            <person name="Fujita N."/>
        </authorList>
    </citation>
    <scope>NUCLEOTIDE SEQUENCE [LARGE SCALE GENOMIC DNA]</scope>
    <source>
        <strain evidence="2 3">NBRC 108236</strain>
    </source>
</reference>
<keyword evidence="3" id="KW-1185">Reference proteome</keyword>
<evidence type="ECO:0000256" key="1">
    <source>
        <dbReference type="SAM" id="MobiDB-lite"/>
    </source>
</evidence>
<comment type="caution">
    <text evidence="2">The sequence shown here is derived from an EMBL/GenBank/DDBJ whole genome shotgun (WGS) entry which is preliminary data.</text>
</comment>
<accession>L7LKB8</accession>
<dbReference type="EMBL" id="BANU01000019">
    <property type="protein sequence ID" value="GAC61580.1"/>
    <property type="molecule type" value="Genomic_DNA"/>
</dbReference>
<name>L7LKB8_9ACTN</name>
<protein>
    <submittedName>
        <fullName evidence="2">Uncharacterized protein</fullName>
    </submittedName>
</protein>
<dbReference type="AlphaFoldDB" id="L7LKB8"/>
<sequence length="132" mass="13970">MSRIYKRDRLGRFAGAGTKLSASAKGAKAAATKATKSSAKKVGGKVGDAYVEGSFTKHLEVGQGGDYKGVKVGAEFRAPSGRAVMVKGIAGYHGKPDRRLDVTPRLDKSQKKLTVTAKPNPARPNAGKKMRR</sequence>
<proteinExistence type="predicted"/>
<dbReference type="Proteomes" id="UP000035083">
    <property type="component" value="Unassembled WGS sequence"/>
</dbReference>
<gene>
    <name evidence="2" type="ORF">GSI01S_19_00440</name>
</gene>
<evidence type="ECO:0000313" key="2">
    <source>
        <dbReference type="EMBL" id="GAC61580.1"/>
    </source>
</evidence>
<evidence type="ECO:0000313" key="3">
    <source>
        <dbReference type="Proteomes" id="UP000035083"/>
    </source>
</evidence>
<dbReference type="eggNOG" id="ENOG5031PHH">
    <property type="taxonomic scope" value="Bacteria"/>
</dbReference>